<dbReference type="PANTHER" id="PTHR21503">
    <property type="entry name" value="F-BOX-CONTAINING HYPOTHETICAL PROTEIN C.ELEGANS"/>
    <property type="match status" value="1"/>
</dbReference>
<evidence type="ECO:0000259" key="1">
    <source>
        <dbReference type="Pfam" id="PF07735"/>
    </source>
</evidence>
<dbReference type="CTD" id="9818715"/>
<dbReference type="AlphaFoldDB" id="A0A6A5HB09"/>
<evidence type="ECO:0000313" key="3">
    <source>
        <dbReference type="Proteomes" id="UP000483820"/>
    </source>
</evidence>
<comment type="caution">
    <text evidence="2">The sequence shown here is derived from an EMBL/GenBank/DDBJ whole genome shotgun (WGS) entry which is preliminary data.</text>
</comment>
<dbReference type="RefSeq" id="XP_053588575.1">
    <property type="nucleotide sequence ID" value="XM_053724381.1"/>
</dbReference>
<evidence type="ECO:0000313" key="2">
    <source>
        <dbReference type="EMBL" id="KAF1764036.1"/>
    </source>
</evidence>
<name>A0A6A5HB09_CAERE</name>
<dbReference type="EMBL" id="WUAV01000002">
    <property type="protein sequence ID" value="KAF1764036.1"/>
    <property type="molecule type" value="Genomic_DNA"/>
</dbReference>
<sequence length="180" mass="21908">MSQTSNRIFACIKYSKRRIQPIYLFKREKGLTIRVVENQDILSLPRLYIFHARWLTFDDLLNMKCETAFLRYHSFTEEDVKKFINHWMAGSNPKLMHLRLNCFKLEPNWEHILEGIEYGVWEEKEKKKRPRNFKDHYIYRVEEIDCKNGLDFERKSDGMIGTVMHQSDQIDFLVWHDIQF</sequence>
<dbReference type="PANTHER" id="PTHR21503:SF8">
    <property type="entry name" value="F-BOX ASSOCIATED DOMAIN-CONTAINING PROTEIN-RELATED"/>
    <property type="match status" value="1"/>
</dbReference>
<dbReference type="InterPro" id="IPR012885">
    <property type="entry name" value="F-box_Sdz-33"/>
</dbReference>
<dbReference type="Proteomes" id="UP000483820">
    <property type="component" value="Chromosome II"/>
</dbReference>
<proteinExistence type="predicted"/>
<dbReference type="KEGG" id="crq:GCK72_003982"/>
<reference evidence="2 3" key="1">
    <citation type="submission" date="2019-12" db="EMBL/GenBank/DDBJ databases">
        <title>Chromosome-level assembly of the Caenorhabditis remanei genome.</title>
        <authorList>
            <person name="Teterina A.A."/>
            <person name="Willis J.H."/>
            <person name="Phillips P.C."/>
        </authorList>
    </citation>
    <scope>NUCLEOTIDE SEQUENCE [LARGE SCALE GENOMIC DNA]</scope>
    <source>
        <strain evidence="2 3">PX506</strain>
        <tissue evidence="2">Whole organism</tissue>
    </source>
</reference>
<organism evidence="2 3">
    <name type="scientific">Caenorhabditis remanei</name>
    <name type="common">Caenorhabditis vulgaris</name>
    <dbReference type="NCBI Taxonomy" id="31234"/>
    <lineage>
        <taxon>Eukaryota</taxon>
        <taxon>Metazoa</taxon>
        <taxon>Ecdysozoa</taxon>
        <taxon>Nematoda</taxon>
        <taxon>Chromadorea</taxon>
        <taxon>Rhabditida</taxon>
        <taxon>Rhabditina</taxon>
        <taxon>Rhabditomorpha</taxon>
        <taxon>Rhabditoidea</taxon>
        <taxon>Rhabditidae</taxon>
        <taxon>Peloderinae</taxon>
        <taxon>Caenorhabditis</taxon>
    </lineage>
</organism>
<feature type="domain" description="Sdz-33 F-box" evidence="1">
    <location>
        <begin position="43"/>
        <end position="100"/>
    </location>
</feature>
<dbReference type="Pfam" id="PF07735">
    <property type="entry name" value="FBA_2"/>
    <property type="match status" value="1"/>
</dbReference>
<dbReference type="GeneID" id="9818715"/>
<protein>
    <recommendedName>
        <fullName evidence="1">Sdz-33 F-box domain-containing protein</fullName>
    </recommendedName>
</protein>
<accession>A0A6A5HB09</accession>
<gene>
    <name evidence="2" type="ORF">GCK72_003982</name>
</gene>